<gene>
    <name evidence="1" type="ORF">HMPREF0731_2502</name>
</gene>
<dbReference type="EMBL" id="ADVL01000427">
    <property type="protein sequence ID" value="EFH11281.1"/>
    <property type="molecule type" value="Genomic_DNA"/>
</dbReference>
<dbReference type="Proteomes" id="UP000005324">
    <property type="component" value="Unassembled WGS sequence"/>
</dbReference>
<dbReference type="InterPro" id="IPR036291">
    <property type="entry name" value="NAD(P)-bd_dom_sf"/>
</dbReference>
<reference evidence="1 2" key="1">
    <citation type="submission" date="2010-04" db="EMBL/GenBank/DDBJ databases">
        <authorList>
            <person name="Qin X."/>
            <person name="Bachman B."/>
            <person name="Battles P."/>
            <person name="Bell A."/>
            <person name="Bess C."/>
            <person name="Bickham C."/>
            <person name="Chaboub L."/>
            <person name="Chen D."/>
            <person name="Coyle M."/>
            <person name="Deiros D.R."/>
            <person name="Dinh H."/>
            <person name="Forbes L."/>
            <person name="Fowler G."/>
            <person name="Francisco L."/>
            <person name="Fu Q."/>
            <person name="Gubbala S."/>
            <person name="Hale W."/>
            <person name="Han Y."/>
            <person name="Hemphill L."/>
            <person name="Highlander S.K."/>
            <person name="Hirani K."/>
            <person name="Hogues M."/>
            <person name="Jackson L."/>
            <person name="Jakkamsetti A."/>
            <person name="Javaid M."/>
            <person name="Jiang H."/>
            <person name="Korchina V."/>
            <person name="Kovar C."/>
            <person name="Lara F."/>
            <person name="Lee S."/>
            <person name="Mata R."/>
            <person name="Mathew T."/>
            <person name="Moen C."/>
            <person name="Morales K."/>
            <person name="Munidasa M."/>
            <person name="Nazareth L."/>
            <person name="Ngo R."/>
            <person name="Nguyen L."/>
            <person name="Okwuonu G."/>
            <person name="Ongeri F."/>
            <person name="Patil S."/>
            <person name="Petrosino J."/>
            <person name="Pham C."/>
            <person name="Pham P."/>
            <person name="Pu L.-L."/>
            <person name="Puazo M."/>
            <person name="Raj R."/>
            <person name="Reid J."/>
            <person name="Rouhana J."/>
            <person name="Saada N."/>
            <person name="Shang Y."/>
            <person name="Simmons D."/>
            <person name="Thornton R."/>
            <person name="Warren J."/>
            <person name="Weissenberger G."/>
            <person name="Zhang J."/>
            <person name="Zhang L."/>
            <person name="Zhou C."/>
            <person name="Zhu D."/>
            <person name="Muzny D."/>
            <person name="Worley K."/>
            <person name="Gibbs R."/>
        </authorList>
    </citation>
    <scope>NUCLEOTIDE SEQUENCE [LARGE SCALE GENOMIC DNA]</scope>
    <source>
        <strain evidence="1 2">ATCC 49957</strain>
    </source>
</reference>
<comment type="caution">
    <text evidence="1">The sequence shown here is derived from an EMBL/GenBank/DDBJ whole genome shotgun (WGS) entry which is preliminary data.</text>
</comment>
<dbReference type="SUPFAM" id="SSF51735">
    <property type="entry name" value="NAD(P)-binding Rossmann-fold domains"/>
    <property type="match status" value="1"/>
</dbReference>
<name>D5RN41_9PROT</name>
<dbReference type="OrthoDB" id="9793325at2"/>
<dbReference type="AlphaFoldDB" id="D5RN41"/>
<protein>
    <recommendedName>
        <fullName evidence="3">SDR family NAD(P)-dependent oxidoreductase</fullName>
    </recommendedName>
</protein>
<dbReference type="Pfam" id="PF00106">
    <property type="entry name" value="adh_short"/>
    <property type="match status" value="1"/>
</dbReference>
<evidence type="ECO:0000313" key="1">
    <source>
        <dbReference type="EMBL" id="EFH11281.1"/>
    </source>
</evidence>
<evidence type="ECO:0000313" key="2">
    <source>
        <dbReference type="Proteomes" id="UP000005324"/>
    </source>
</evidence>
<feature type="non-terminal residue" evidence="1">
    <location>
        <position position="45"/>
    </location>
</feature>
<accession>D5RN41</accession>
<organism evidence="1 2">
    <name type="scientific">Pseudoroseomonas cervicalis ATCC 49957</name>
    <dbReference type="NCBI Taxonomy" id="525371"/>
    <lineage>
        <taxon>Bacteria</taxon>
        <taxon>Pseudomonadati</taxon>
        <taxon>Pseudomonadota</taxon>
        <taxon>Alphaproteobacteria</taxon>
        <taxon>Acetobacterales</taxon>
        <taxon>Roseomonadaceae</taxon>
        <taxon>Roseomonas</taxon>
    </lineage>
</organism>
<proteinExistence type="predicted"/>
<dbReference type="Gene3D" id="3.40.50.720">
    <property type="entry name" value="NAD(P)-binding Rossmann-like Domain"/>
    <property type="match status" value="1"/>
</dbReference>
<sequence length="45" mass="4627">MPMTETTRSLEGRAALVSGASKGIGLAIARRLAAEGARVMLVARS</sequence>
<evidence type="ECO:0008006" key="3">
    <source>
        <dbReference type="Google" id="ProtNLM"/>
    </source>
</evidence>
<dbReference type="HOGENOM" id="CLU_218167_0_0_5"/>
<keyword evidence="2" id="KW-1185">Reference proteome</keyword>
<dbReference type="InterPro" id="IPR002347">
    <property type="entry name" value="SDR_fam"/>
</dbReference>